<feature type="signal peptide" evidence="1">
    <location>
        <begin position="1"/>
        <end position="24"/>
    </location>
</feature>
<dbReference type="EMBL" id="SMLL01000007">
    <property type="protein sequence ID" value="TFY97357.1"/>
    <property type="molecule type" value="Genomic_DNA"/>
</dbReference>
<evidence type="ECO:0000256" key="1">
    <source>
        <dbReference type="SAM" id="SignalP"/>
    </source>
</evidence>
<keyword evidence="1" id="KW-0732">Signal</keyword>
<gene>
    <name evidence="2" type="ORF">EZ242_17675</name>
</gene>
<dbReference type="Proteomes" id="UP000297564">
    <property type="component" value="Unassembled WGS sequence"/>
</dbReference>
<feature type="chain" id="PRO_5021497009" description="DUF4402 domain-containing protein" evidence="1">
    <location>
        <begin position="25"/>
        <end position="136"/>
    </location>
</feature>
<reference evidence="2 3" key="1">
    <citation type="submission" date="2019-03" db="EMBL/GenBank/DDBJ databases">
        <title>Ramlibacter rhizophilus CCTCC AB2015357, whole genome shotgun sequence.</title>
        <authorList>
            <person name="Zhang X."/>
            <person name="Feng G."/>
            <person name="Zhu H."/>
        </authorList>
    </citation>
    <scope>NUCLEOTIDE SEQUENCE [LARGE SCALE GENOMIC DNA]</scope>
    <source>
        <strain evidence="2 3">CCTCC AB2015357</strain>
    </source>
</reference>
<accession>A0A4Z0BGF0</accession>
<protein>
    <recommendedName>
        <fullName evidence="4">DUF4402 domain-containing protein</fullName>
    </recommendedName>
</protein>
<keyword evidence="3" id="KW-1185">Reference proteome</keyword>
<name>A0A4Z0BGF0_9BURK</name>
<proteinExistence type="predicted"/>
<sequence>MPWQRWMVGALVACALLSGARAQAPEACRLHRFYRGTVLDFGPIDASRSAEVGLTRGGMRLEGLCPPGTRVEILGAPGLVLTGPQGASIPYTVHARLEPDAGNTHILLLSLSIPAGSYADLPAGEYEGHFTVSFMP</sequence>
<dbReference type="AlphaFoldDB" id="A0A4Z0BGF0"/>
<organism evidence="2 3">
    <name type="scientific">Ramlibacter rhizophilus</name>
    <dbReference type="NCBI Taxonomy" id="1781167"/>
    <lineage>
        <taxon>Bacteria</taxon>
        <taxon>Pseudomonadati</taxon>
        <taxon>Pseudomonadota</taxon>
        <taxon>Betaproteobacteria</taxon>
        <taxon>Burkholderiales</taxon>
        <taxon>Comamonadaceae</taxon>
        <taxon>Ramlibacter</taxon>
    </lineage>
</organism>
<evidence type="ECO:0000313" key="2">
    <source>
        <dbReference type="EMBL" id="TFY97357.1"/>
    </source>
</evidence>
<comment type="caution">
    <text evidence="2">The sequence shown here is derived from an EMBL/GenBank/DDBJ whole genome shotgun (WGS) entry which is preliminary data.</text>
</comment>
<dbReference type="RefSeq" id="WP_135286523.1">
    <property type="nucleotide sequence ID" value="NZ_SMLL01000007.1"/>
</dbReference>
<evidence type="ECO:0000313" key="3">
    <source>
        <dbReference type="Proteomes" id="UP000297564"/>
    </source>
</evidence>
<evidence type="ECO:0008006" key="4">
    <source>
        <dbReference type="Google" id="ProtNLM"/>
    </source>
</evidence>